<evidence type="ECO:0000256" key="2">
    <source>
        <dbReference type="SAM" id="Phobius"/>
    </source>
</evidence>
<feature type="region of interest" description="Disordered" evidence="1">
    <location>
        <begin position="188"/>
        <end position="227"/>
    </location>
</feature>
<evidence type="ECO:0008006" key="6">
    <source>
        <dbReference type="Google" id="ProtNLM"/>
    </source>
</evidence>
<protein>
    <recommendedName>
        <fullName evidence="6">Secreted protein</fullName>
    </recommendedName>
</protein>
<keyword evidence="3" id="KW-0732">Signal</keyword>
<dbReference type="Proteomes" id="UP000614261">
    <property type="component" value="Unassembled WGS sequence"/>
</dbReference>
<feature type="region of interest" description="Disordered" evidence="1">
    <location>
        <begin position="95"/>
        <end position="114"/>
    </location>
</feature>
<accession>A0ABQ1JBZ6</accession>
<feature type="signal peptide" evidence="3">
    <location>
        <begin position="1"/>
        <end position="24"/>
    </location>
</feature>
<evidence type="ECO:0000313" key="4">
    <source>
        <dbReference type="EMBL" id="GGB63579.1"/>
    </source>
</evidence>
<gene>
    <name evidence="4" type="ORF">GCM10010833_18220</name>
</gene>
<evidence type="ECO:0000256" key="1">
    <source>
        <dbReference type="SAM" id="MobiDB-lite"/>
    </source>
</evidence>
<proteinExistence type="predicted"/>
<evidence type="ECO:0000256" key="3">
    <source>
        <dbReference type="SAM" id="SignalP"/>
    </source>
</evidence>
<feature type="compositionally biased region" description="Gly residues" evidence="1">
    <location>
        <begin position="188"/>
        <end position="199"/>
    </location>
</feature>
<comment type="caution">
    <text evidence="4">The sequence shown here is derived from an EMBL/GenBank/DDBJ whole genome shotgun (WGS) entry which is preliminary data.</text>
</comment>
<reference evidence="5" key="1">
    <citation type="journal article" date="2019" name="Int. J. Syst. Evol. Microbiol.">
        <title>The Global Catalogue of Microorganisms (GCM) 10K type strain sequencing project: providing services to taxonomists for standard genome sequencing and annotation.</title>
        <authorList>
            <consortium name="The Broad Institute Genomics Platform"/>
            <consortium name="The Broad Institute Genome Sequencing Center for Infectious Disease"/>
            <person name="Wu L."/>
            <person name="Ma J."/>
        </authorList>
    </citation>
    <scope>NUCLEOTIDE SEQUENCE [LARGE SCALE GENOMIC DNA]</scope>
    <source>
        <strain evidence="5">CGMCC 1.12851</strain>
    </source>
</reference>
<dbReference type="RefSeq" id="WP_188514110.1">
    <property type="nucleotide sequence ID" value="NZ_BMGD01000003.1"/>
</dbReference>
<keyword evidence="2" id="KW-1133">Transmembrane helix</keyword>
<feature type="chain" id="PRO_5047359431" description="Secreted protein" evidence="3">
    <location>
        <begin position="25"/>
        <end position="227"/>
    </location>
</feature>
<name>A0ABQ1JBZ6_9SPHN</name>
<dbReference type="EMBL" id="BMGD01000003">
    <property type="protein sequence ID" value="GGB63579.1"/>
    <property type="molecule type" value="Genomic_DNA"/>
</dbReference>
<evidence type="ECO:0000313" key="5">
    <source>
        <dbReference type="Proteomes" id="UP000614261"/>
    </source>
</evidence>
<organism evidence="4 5">
    <name type="scientific">Blastomonas aquatica</name>
    <dbReference type="NCBI Taxonomy" id="1510276"/>
    <lineage>
        <taxon>Bacteria</taxon>
        <taxon>Pseudomonadati</taxon>
        <taxon>Pseudomonadota</taxon>
        <taxon>Alphaproteobacteria</taxon>
        <taxon>Sphingomonadales</taxon>
        <taxon>Sphingomonadaceae</taxon>
        <taxon>Blastomonas</taxon>
    </lineage>
</organism>
<keyword evidence="2" id="KW-0472">Membrane</keyword>
<keyword evidence="2" id="KW-0812">Transmembrane</keyword>
<keyword evidence="5" id="KW-1185">Reference proteome</keyword>
<feature type="transmembrane region" description="Helical" evidence="2">
    <location>
        <begin position="77"/>
        <end position="94"/>
    </location>
</feature>
<sequence>MLKALTGLGAAGAMLVTGMAPAMAAPVATGLGSSAGDDSALADLAWDQGDEQAEQWRGGWRNRGWRGRNRGISGGDILAGALIIGGIAAVASAASNSSRNRNGPNDRYSYNDDVRSASNQCGAAAAAQSGLGSRIERIDNVVREGNGWRVEGLIGSRNQGVDSFTCGISFGRIDYVRFNRANGAWGAGPLGGQGQGFGDPGDQSYVPPYQGDDSYAYDQDGNPFPPE</sequence>